<dbReference type="SUPFAM" id="SSF54695">
    <property type="entry name" value="POZ domain"/>
    <property type="match status" value="1"/>
</dbReference>
<dbReference type="CDD" id="cd18186">
    <property type="entry name" value="BTB_POZ_ZBTB_KLHL-like"/>
    <property type="match status" value="1"/>
</dbReference>
<evidence type="ECO:0000313" key="3">
    <source>
        <dbReference type="EMBL" id="KAG6479114.1"/>
    </source>
</evidence>
<keyword evidence="4" id="KW-1185">Reference proteome</keyword>
<dbReference type="Pfam" id="PF00651">
    <property type="entry name" value="BTB"/>
    <property type="match status" value="1"/>
</dbReference>
<dbReference type="EMBL" id="JACMSC010000017">
    <property type="protein sequence ID" value="KAG6479114.1"/>
    <property type="molecule type" value="Genomic_DNA"/>
</dbReference>
<dbReference type="Proteomes" id="UP000734854">
    <property type="component" value="Unassembled WGS sequence"/>
</dbReference>
<dbReference type="InterPro" id="IPR044714">
    <property type="entry name" value="AtSIBP1-like"/>
</dbReference>
<evidence type="ECO:0000313" key="4">
    <source>
        <dbReference type="Proteomes" id="UP000734854"/>
    </source>
</evidence>
<dbReference type="Gene3D" id="3.30.710.10">
    <property type="entry name" value="Potassium Channel Kv1.1, Chain A"/>
    <property type="match status" value="1"/>
</dbReference>
<evidence type="ECO:0000259" key="2">
    <source>
        <dbReference type="PROSITE" id="PS50097"/>
    </source>
</evidence>
<gene>
    <name evidence="3" type="ORF">ZIOFF_062574</name>
</gene>
<name>A0A8J5KFG4_ZINOF</name>
<accession>A0A8J5KFG4</accession>
<dbReference type="InterPro" id="IPR011333">
    <property type="entry name" value="SKP1/BTB/POZ_sf"/>
</dbReference>
<feature type="domain" description="BTB" evidence="2">
    <location>
        <begin position="156"/>
        <end position="215"/>
    </location>
</feature>
<sequence>MGKAAELLAIIDCINEVTAAISAASARMSNRVETTPRLAQWRIDSLFPFSYRKSDPFKIGLWNWYLVVAKHKQLFVKLYPEGISDKLLKTSDDCIWAVDTLFTGRFIIDIEFLDLKIIPPSGGEPASIWTSYQVAKHTEAVALNSLGRMLMQGIHTDITINVADGSIGAHRAILATRSPVFRSMFYHDLREKELSTINISDMSFDACQAFLNYIYGNIQAEEFMIHRIALLQAANKYDISDLKEACHESLVEDIDTGNVLERFQVAHLHQLPKLKSSCIRYLVNFGKIYEILKDFNEFMQSADRELIAELFQELLAVWKGL</sequence>
<comment type="pathway">
    <text evidence="1">Protein modification; protein ubiquitination.</text>
</comment>
<dbReference type="PANTHER" id="PTHR46672:SF4">
    <property type="entry name" value="OS08G0495500 PROTEIN"/>
    <property type="match status" value="1"/>
</dbReference>
<dbReference type="PANTHER" id="PTHR46672">
    <property type="entry name" value="OS08G0495500 PROTEIN-RELATED"/>
    <property type="match status" value="1"/>
</dbReference>
<dbReference type="SMART" id="SM00225">
    <property type="entry name" value="BTB"/>
    <property type="match status" value="1"/>
</dbReference>
<evidence type="ECO:0000256" key="1">
    <source>
        <dbReference type="ARBA" id="ARBA00004906"/>
    </source>
</evidence>
<dbReference type="InterPro" id="IPR000210">
    <property type="entry name" value="BTB/POZ_dom"/>
</dbReference>
<organism evidence="3 4">
    <name type="scientific">Zingiber officinale</name>
    <name type="common">Ginger</name>
    <name type="synonym">Amomum zingiber</name>
    <dbReference type="NCBI Taxonomy" id="94328"/>
    <lineage>
        <taxon>Eukaryota</taxon>
        <taxon>Viridiplantae</taxon>
        <taxon>Streptophyta</taxon>
        <taxon>Embryophyta</taxon>
        <taxon>Tracheophyta</taxon>
        <taxon>Spermatophyta</taxon>
        <taxon>Magnoliopsida</taxon>
        <taxon>Liliopsida</taxon>
        <taxon>Zingiberales</taxon>
        <taxon>Zingiberaceae</taxon>
        <taxon>Zingiber</taxon>
    </lineage>
</organism>
<dbReference type="AlphaFoldDB" id="A0A8J5KFG4"/>
<dbReference type="PROSITE" id="PS50097">
    <property type="entry name" value="BTB"/>
    <property type="match status" value="1"/>
</dbReference>
<protein>
    <recommendedName>
        <fullName evidence="2">BTB domain-containing protein</fullName>
    </recommendedName>
</protein>
<proteinExistence type="predicted"/>
<comment type="caution">
    <text evidence="3">The sequence shown here is derived from an EMBL/GenBank/DDBJ whole genome shotgun (WGS) entry which is preliminary data.</text>
</comment>
<reference evidence="3 4" key="1">
    <citation type="submission" date="2020-08" db="EMBL/GenBank/DDBJ databases">
        <title>Plant Genome Project.</title>
        <authorList>
            <person name="Zhang R.-G."/>
        </authorList>
    </citation>
    <scope>NUCLEOTIDE SEQUENCE [LARGE SCALE GENOMIC DNA]</scope>
    <source>
        <tissue evidence="3">Rhizome</tissue>
    </source>
</reference>
<dbReference type="Gene3D" id="1.25.40.420">
    <property type="match status" value="1"/>
</dbReference>